<dbReference type="FunFam" id="2.60.40.10:FF:000088">
    <property type="entry name" value="Butyrophilin subfamily 1 member A1"/>
    <property type="match status" value="1"/>
</dbReference>
<evidence type="ECO:0000256" key="8">
    <source>
        <dbReference type="ARBA" id="ARBA00023319"/>
    </source>
</evidence>
<keyword evidence="2 10" id="KW-0812">Transmembrane</keyword>
<protein>
    <recommendedName>
        <fullName evidence="11">Ig-like domain-containing protein</fullName>
    </recommendedName>
</protein>
<dbReference type="InterPro" id="IPR007110">
    <property type="entry name" value="Ig-like_dom"/>
</dbReference>
<keyword evidence="7" id="KW-0325">Glycoprotein</keyword>
<dbReference type="GO" id="GO:0001817">
    <property type="term" value="P:regulation of cytokine production"/>
    <property type="evidence" value="ECO:0007669"/>
    <property type="project" value="TreeGrafter"/>
</dbReference>
<keyword evidence="3" id="KW-0732">Signal</keyword>
<reference evidence="12" key="1">
    <citation type="submission" date="2025-08" db="UniProtKB">
        <authorList>
            <consortium name="Ensembl"/>
        </authorList>
    </citation>
    <scope>IDENTIFICATION</scope>
</reference>
<keyword evidence="4 10" id="KW-1133">Transmembrane helix</keyword>
<feature type="transmembrane region" description="Helical" evidence="10">
    <location>
        <begin position="213"/>
        <end position="234"/>
    </location>
</feature>
<dbReference type="PANTHER" id="PTHR24100">
    <property type="entry name" value="BUTYROPHILIN"/>
    <property type="match status" value="1"/>
</dbReference>
<feature type="domain" description="Ig-like" evidence="11">
    <location>
        <begin position="22"/>
        <end position="106"/>
    </location>
</feature>
<evidence type="ECO:0000256" key="2">
    <source>
        <dbReference type="ARBA" id="ARBA00022692"/>
    </source>
</evidence>
<name>A0A3Q2V9J2_HAPBU</name>
<dbReference type="AlphaFoldDB" id="A0A3Q2V9J2"/>
<dbReference type="FunFam" id="2.60.40.10:FF:000142">
    <property type="entry name" value="V-set domain-containing T-cell activation inhibitor 1"/>
    <property type="match status" value="1"/>
</dbReference>
<dbReference type="GeneTree" id="ENSGT01050000244843"/>
<evidence type="ECO:0000313" key="12">
    <source>
        <dbReference type="Ensembl" id="ENSHBUP00000004133.1"/>
    </source>
</evidence>
<dbReference type="InterPro" id="IPR050504">
    <property type="entry name" value="IgSF_BTN/MOG"/>
</dbReference>
<dbReference type="GO" id="GO:0009897">
    <property type="term" value="C:external side of plasma membrane"/>
    <property type="evidence" value="ECO:0007669"/>
    <property type="project" value="TreeGrafter"/>
</dbReference>
<evidence type="ECO:0000256" key="6">
    <source>
        <dbReference type="ARBA" id="ARBA00023157"/>
    </source>
</evidence>
<evidence type="ECO:0000256" key="7">
    <source>
        <dbReference type="ARBA" id="ARBA00023180"/>
    </source>
</evidence>
<evidence type="ECO:0000256" key="9">
    <source>
        <dbReference type="ARBA" id="ARBA00038221"/>
    </source>
</evidence>
<dbReference type="SMART" id="SM00406">
    <property type="entry name" value="IGv"/>
    <property type="match status" value="1"/>
</dbReference>
<evidence type="ECO:0000256" key="3">
    <source>
        <dbReference type="ARBA" id="ARBA00022729"/>
    </source>
</evidence>
<sequence>VGILVLFLFTTNSQPRIMAVIGQTQDITLLCSVDPPINAVDEMVEWSRSDLNPRFVHVWRSGEDHLIGQNPSYKNRTSVSIEKLKTGDASLKLTKVRLSDEGTYRCFIPGLMNKMYMLLNITKVSPGVLECKSKGWYPEPDVFWLESEGKIIPAGSKEMFRGPDDLYALSSRLTLEKEHSKNITCRIQQNKQHREVKIHVPDDFSVDSARSTIAALIVGIIFITFVVFLVFLVWKWRKNNMGETLMHAQILRNLLLCQTNLITFAPINY</sequence>
<evidence type="ECO:0000256" key="1">
    <source>
        <dbReference type="ARBA" id="ARBA00004370"/>
    </source>
</evidence>
<dbReference type="InterPro" id="IPR036179">
    <property type="entry name" value="Ig-like_dom_sf"/>
</dbReference>
<proteinExistence type="inferred from homology"/>
<dbReference type="GO" id="GO:0005102">
    <property type="term" value="F:signaling receptor binding"/>
    <property type="evidence" value="ECO:0007669"/>
    <property type="project" value="TreeGrafter"/>
</dbReference>
<dbReference type="PANTHER" id="PTHR24100:SF151">
    <property type="entry name" value="ICOS LIGAND"/>
    <property type="match status" value="1"/>
</dbReference>
<keyword evidence="5 10" id="KW-0472">Membrane</keyword>
<dbReference type="Ensembl" id="ENSHBUT00000009214.1">
    <property type="protein sequence ID" value="ENSHBUP00000004133.1"/>
    <property type="gene ID" value="ENSHBUG00000005431.1"/>
</dbReference>
<dbReference type="InterPro" id="IPR053896">
    <property type="entry name" value="BTN3A2-like_Ig-C"/>
</dbReference>
<dbReference type="OMA" id="QMEWRDN"/>
<dbReference type="InterPro" id="IPR013106">
    <property type="entry name" value="Ig_V-set"/>
</dbReference>
<accession>A0A3Q2V9J2</accession>
<feature type="domain" description="Ig-like" evidence="11">
    <location>
        <begin position="109"/>
        <end position="197"/>
    </location>
</feature>
<dbReference type="Pfam" id="PF07686">
    <property type="entry name" value="V-set"/>
    <property type="match status" value="1"/>
</dbReference>
<dbReference type="GO" id="GO:0042110">
    <property type="term" value="P:T cell activation"/>
    <property type="evidence" value="ECO:0007669"/>
    <property type="project" value="UniProtKB-ARBA"/>
</dbReference>
<dbReference type="SUPFAM" id="SSF48726">
    <property type="entry name" value="Immunoglobulin"/>
    <property type="match status" value="2"/>
</dbReference>
<dbReference type="Gene3D" id="2.60.40.10">
    <property type="entry name" value="Immunoglobulins"/>
    <property type="match status" value="2"/>
</dbReference>
<dbReference type="PROSITE" id="PS50835">
    <property type="entry name" value="IG_LIKE"/>
    <property type="match status" value="2"/>
</dbReference>
<keyword evidence="8" id="KW-0393">Immunoglobulin domain</keyword>
<organism evidence="12 13">
    <name type="scientific">Haplochromis burtoni</name>
    <name type="common">Burton's mouthbrooder</name>
    <name type="synonym">Chromis burtoni</name>
    <dbReference type="NCBI Taxonomy" id="8153"/>
    <lineage>
        <taxon>Eukaryota</taxon>
        <taxon>Metazoa</taxon>
        <taxon>Chordata</taxon>
        <taxon>Craniata</taxon>
        <taxon>Vertebrata</taxon>
        <taxon>Euteleostomi</taxon>
        <taxon>Actinopterygii</taxon>
        <taxon>Neopterygii</taxon>
        <taxon>Teleostei</taxon>
        <taxon>Neoteleostei</taxon>
        <taxon>Acanthomorphata</taxon>
        <taxon>Ovalentaria</taxon>
        <taxon>Cichlomorphae</taxon>
        <taxon>Cichliformes</taxon>
        <taxon>Cichlidae</taxon>
        <taxon>African cichlids</taxon>
        <taxon>Pseudocrenilabrinae</taxon>
        <taxon>Haplochromini</taxon>
        <taxon>Haplochromis</taxon>
    </lineage>
</organism>
<dbReference type="Pfam" id="PF22705">
    <property type="entry name" value="C2-set_3"/>
    <property type="match status" value="1"/>
</dbReference>
<evidence type="ECO:0000256" key="4">
    <source>
        <dbReference type="ARBA" id="ARBA00022989"/>
    </source>
</evidence>
<keyword evidence="13" id="KW-1185">Reference proteome</keyword>
<reference evidence="12" key="2">
    <citation type="submission" date="2025-09" db="UniProtKB">
        <authorList>
            <consortium name="Ensembl"/>
        </authorList>
    </citation>
    <scope>IDENTIFICATION</scope>
</reference>
<comment type="similarity">
    <text evidence="9">Belongs to the SKINT family.</text>
</comment>
<dbReference type="InterPro" id="IPR013783">
    <property type="entry name" value="Ig-like_fold"/>
</dbReference>
<evidence type="ECO:0000259" key="11">
    <source>
        <dbReference type="PROSITE" id="PS50835"/>
    </source>
</evidence>
<comment type="subcellular location">
    <subcellularLocation>
        <location evidence="1">Membrane</location>
    </subcellularLocation>
</comment>
<dbReference type="Proteomes" id="UP000264840">
    <property type="component" value="Unplaced"/>
</dbReference>
<keyword evidence="6" id="KW-1015">Disulfide bond</keyword>
<dbReference type="GO" id="GO:0050863">
    <property type="term" value="P:regulation of T cell activation"/>
    <property type="evidence" value="ECO:0007669"/>
    <property type="project" value="UniProtKB-ARBA"/>
</dbReference>
<evidence type="ECO:0000256" key="10">
    <source>
        <dbReference type="SAM" id="Phobius"/>
    </source>
</evidence>
<dbReference type="GO" id="GO:1903037">
    <property type="term" value="P:regulation of leukocyte cell-cell adhesion"/>
    <property type="evidence" value="ECO:0007669"/>
    <property type="project" value="UniProtKB-ARBA"/>
</dbReference>
<evidence type="ECO:0000313" key="13">
    <source>
        <dbReference type="Proteomes" id="UP000264840"/>
    </source>
</evidence>
<evidence type="ECO:0000256" key="5">
    <source>
        <dbReference type="ARBA" id="ARBA00023136"/>
    </source>
</evidence>
<dbReference type="GO" id="GO:0050852">
    <property type="term" value="P:T cell receptor signaling pathway"/>
    <property type="evidence" value="ECO:0007669"/>
    <property type="project" value="TreeGrafter"/>
</dbReference>